<dbReference type="InterPro" id="IPR050074">
    <property type="entry name" value="DHO_dehydrogenase"/>
</dbReference>
<name>A0A1G5BB64_9FIRM</name>
<dbReference type="GO" id="GO:0006207">
    <property type="term" value="P:'de novo' pyrimidine nucleobase biosynthetic process"/>
    <property type="evidence" value="ECO:0007669"/>
    <property type="project" value="TreeGrafter"/>
</dbReference>
<evidence type="ECO:0000256" key="6">
    <source>
        <dbReference type="ARBA" id="ARBA00023002"/>
    </source>
</evidence>
<evidence type="ECO:0000313" key="8">
    <source>
        <dbReference type="EMBL" id="SCX87363.1"/>
    </source>
</evidence>
<dbReference type="STRING" id="1120976.SAMN03080606_00357"/>
<reference evidence="8 9" key="1">
    <citation type="submission" date="2016-10" db="EMBL/GenBank/DDBJ databases">
        <authorList>
            <person name="de Groot N.N."/>
        </authorList>
    </citation>
    <scope>NUCLEOTIDE SEQUENCE [LARGE SCALE GENOMIC DNA]</scope>
    <source>
        <strain evidence="8 9">DSM 18978</strain>
    </source>
</reference>
<protein>
    <submittedName>
        <fullName evidence="8">Dihydroorotate dehydrogenase (Fumarate)</fullName>
    </submittedName>
</protein>
<dbReference type="Proteomes" id="UP000198636">
    <property type="component" value="Unassembled WGS sequence"/>
</dbReference>
<dbReference type="Pfam" id="PF01180">
    <property type="entry name" value="DHO_dh"/>
    <property type="match status" value="1"/>
</dbReference>
<evidence type="ECO:0000256" key="1">
    <source>
        <dbReference type="ARBA" id="ARBA00001917"/>
    </source>
</evidence>
<dbReference type="PIRSF" id="PIRSF000164">
    <property type="entry name" value="DHO_oxidase"/>
    <property type="match status" value="1"/>
</dbReference>
<evidence type="ECO:0000256" key="4">
    <source>
        <dbReference type="ARBA" id="ARBA00022643"/>
    </source>
</evidence>
<evidence type="ECO:0000259" key="7">
    <source>
        <dbReference type="Pfam" id="PF01180"/>
    </source>
</evidence>
<evidence type="ECO:0000256" key="3">
    <source>
        <dbReference type="ARBA" id="ARBA00022630"/>
    </source>
</evidence>
<evidence type="ECO:0000256" key="2">
    <source>
        <dbReference type="ARBA" id="ARBA00004725"/>
    </source>
</evidence>
<feature type="domain" description="Dihydroorotate dehydrogenase catalytic" evidence="7">
    <location>
        <begin position="94"/>
        <end position="289"/>
    </location>
</feature>
<dbReference type="UniPathway" id="UPA00070"/>
<dbReference type="SUPFAM" id="SSF51395">
    <property type="entry name" value="FMN-linked oxidoreductases"/>
    <property type="match status" value="1"/>
</dbReference>
<dbReference type="PANTHER" id="PTHR48109">
    <property type="entry name" value="DIHYDROOROTATE DEHYDROGENASE (QUINONE), MITOCHONDRIAL-RELATED"/>
    <property type="match status" value="1"/>
</dbReference>
<dbReference type="InterPro" id="IPR012135">
    <property type="entry name" value="Dihydroorotate_DH_1_2"/>
</dbReference>
<comment type="cofactor">
    <cofactor evidence="1">
        <name>FMN</name>
        <dbReference type="ChEBI" id="CHEBI:58210"/>
    </cofactor>
</comment>
<dbReference type="InterPro" id="IPR005720">
    <property type="entry name" value="Dihydroorotate_DH_cat"/>
</dbReference>
<dbReference type="InterPro" id="IPR013785">
    <property type="entry name" value="Aldolase_TIM"/>
</dbReference>
<proteinExistence type="predicted"/>
<keyword evidence="5" id="KW-0665">Pyrimidine biosynthesis</keyword>
<dbReference type="GO" id="GO:0044205">
    <property type="term" value="P:'de novo' UMP biosynthetic process"/>
    <property type="evidence" value="ECO:0007669"/>
    <property type="project" value="UniProtKB-UniPathway"/>
</dbReference>
<dbReference type="AlphaFoldDB" id="A0A1G5BB64"/>
<dbReference type="PANTHER" id="PTHR48109:SF3">
    <property type="entry name" value="SLL0744 PROTEIN"/>
    <property type="match status" value="1"/>
</dbReference>
<dbReference type="NCBIfam" id="NF005741">
    <property type="entry name" value="PRK07565.1"/>
    <property type="match status" value="1"/>
</dbReference>
<evidence type="ECO:0000313" key="9">
    <source>
        <dbReference type="Proteomes" id="UP000198636"/>
    </source>
</evidence>
<dbReference type="EMBL" id="FMUS01000002">
    <property type="protein sequence ID" value="SCX87363.1"/>
    <property type="molecule type" value="Genomic_DNA"/>
</dbReference>
<evidence type="ECO:0000256" key="5">
    <source>
        <dbReference type="ARBA" id="ARBA00022975"/>
    </source>
</evidence>
<dbReference type="GO" id="GO:0005737">
    <property type="term" value="C:cytoplasm"/>
    <property type="evidence" value="ECO:0007669"/>
    <property type="project" value="InterPro"/>
</dbReference>
<dbReference type="Gene3D" id="3.20.20.70">
    <property type="entry name" value="Aldolase class I"/>
    <property type="match status" value="1"/>
</dbReference>
<accession>A0A1G5BB64</accession>
<gene>
    <name evidence="8" type="ORF">SAMN03080606_00357</name>
</gene>
<dbReference type="OrthoDB" id="9794954at2"/>
<keyword evidence="9" id="KW-1185">Reference proteome</keyword>
<keyword evidence="6" id="KW-0560">Oxidoreductase</keyword>
<keyword evidence="3" id="KW-0285">Flavoprotein</keyword>
<sequence>MINLKTNYMGLELKNPIIVGACSLSRDIDILKKLEASGAAAIVIKSLFEEEIQLSTFQFNEDIKRFDDIHAEMTSIYPDIKHSGPKEHLYFIKKAKEALTIPVIASLNAVNLSTWIKYSKALEEVGADALELNFYSLPKEMNISGDTIEKEQIEILKAVKKTVEIPVSVKLSPYYSSISHFTHQLDEEKVDGLILFNRLFQPEIDIHEEKEKMSFEFSTTKDHQLPLRWTALLSKKLKTSIISSTGIMSADDVIKMIFAGATGVQMVSALYKNNIEYVEEVIIGIEEWMKEKGYVSLDDFRGKLAKGNISDPWAYERSQYIKILLSNQPL</sequence>
<organism evidence="8 9">
    <name type="scientific">Alkaliphilus peptidifermentans DSM 18978</name>
    <dbReference type="NCBI Taxonomy" id="1120976"/>
    <lineage>
        <taxon>Bacteria</taxon>
        <taxon>Bacillati</taxon>
        <taxon>Bacillota</taxon>
        <taxon>Clostridia</taxon>
        <taxon>Peptostreptococcales</taxon>
        <taxon>Natronincolaceae</taxon>
        <taxon>Alkaliphilus</taxon>
    </lineage>
</organism>
<comment type="pathway">
    <text evidence="2">Pyrimidine metabolism; UMP biosynthesis via de novo pathway.</text>
</comment>
<keyword evidence="4" id="KW-0288">FMN</keyword>
<dbReference type="RefSeq" id="WP_091539291.1">
    <property type="nucleotide sequence ID" value="NZ_FMUS01000002.1"/>
</dbReference>
<dbReference type="GO" id="GO:0004152">
    <property type="term" value="F:dihydroorotate dehydrogenase activity"/>
    <property type="evidence" value="ECO:0007669"/>
    <property type="project" value="InterPro"/>
</dbReference>